<dbReference type="SMART" id="SM00382">
    <property type="entry name" value="AAA"/>
    <property type="match status" value="1"/>
</dbReference>
<dbReference type="Pfam" id="PF00486">
    <property type="entry name" value="Trans_reg_C"/>
    <property type="match status" value="1"/>
</dbReference>
<dbReference type="Pfam" id="PF13191">
    <property type="entry name" value="AAA_16"/>
    <property type="match status" value="1"/>
</dbReference>
<keyword evidence="2" id="KW-0805">Transcription regulation</keyword>
<dbReference type="PANTHER" id="PTHR35807">
    <property type="entry name" value="TRANSCRIPTIONAL REGULATOR REDD-RELATED"/>
    <property type="match status" value="1"/>
</dbReference>
<dbReference type="AlphaFoldDB" id="A0A3D9ZV13"/>
<keyword evidence="3 5" id="KW-0238">DNA-binding</keyword>
<protein>
    <submittedName>
        <fullName evidence="7">Transcriptional regulator</fullName>
    </submittedName>
</protein>
<dbReference type="SUPFAM" id="SSF48452">
    <property type="entry name" value="TPR-like"/>
    <property type="match status" value="1"/>
</dbReference>
<dbReference type="Proteomes" id="UP000256913">
    <property type="component" value="Unassembled WGS sequence"/>
</dbReference>
<dbReference type="InterPro" id="IPR036388">
    <property type="entry name" value="WH-like_DNA-bd_sf"/>
</dbReference>
<evidence type="ECO:0000256" key="3">
    <source>
        <dbReference type="ARBA" id="ARBA00023125"/>
    </source>
</evidence>
<feature type="DNA-binding region" description="OmpR/PhoB-type" evidence="5">
    <location>
        <begin position="1"/>
        <end position="86"/>
    </location>
</feature>
<gene>
    <name evidence="7" type="ORF">DFJ67_7079</name>
</gene>
<dbReference type="InterPro" id="IPR003593">
    <property type="entry name" value="AAA+_ATPase"/>
</dbReference>
<dbReference type="Pfam" id="PF03704">
    <property type="entry name" value="BTAD"/>
    <property type="match status" value="1"/>
</dbReference>
<comment type="caution">
    <text evidence="7">The sequence shown here is derived from an EMBL/GenBank/DDBJ whole genome shotgun (WGS) entry which is preliminary data.</text>
</comment>
<dbReference type="InterPro" id="IPR051677">
    <property type="entry name" value="AfsR-DnrI-RedD_regulator"/>
</dbReference>
<evidence type="ECO:0000313" key="7">
    <source>
        <dbReference type="EMBL" id="REG01008.1"/>
    </source>
</evidence>
<reference evidence="7 8" key="1">
    <citation type="submission" date="2018-08" db="EMBL/GenBank/DDBJ databases">
        <title>Sequencing the genomes of 1000 actinobacteria strains.</title>
        <authorList>
            <person name="Klenk H.-P."/>
        </authorList>
    </citation>
    <scope>NUCLEOTIDE SEQUENCE [LARGE SCALE GENOMIC DNA]</scope>
    <source>
        <strain evidence="7 8">DSM 44099</strain>
    </source>
</reference>
<feature type="domain" description="OmpR/PhoB-type" evidence="6">
    <location>
        <begin position="1"/>
        <end position="86"/>
    </location>
</feature>
<keyword evidence="8" id="KW-1185">Reference proteome</keyword>
<dbReference type="SMART" id="SM00862">
    <property type="entry name" value="Trans_reg_C"/>
    <property type="match status" value="1"/>
</dbReference>
<dbReference type="InterPro" id="IPR027417">
    <property type="entry name" value="P-loop_NTPase"/>
</dbReference>
<dbReference type="GO" id="GO:0003677">
    <property type="term" value="F:DNA binding"/>
    <property type="evidence" value="ECO:0007669"/>
    <property type="project" value="UniProtKB-UniRule"/>
</dbReference>
<comment type="similarity">
    <text evidence="1">Belongs to the AfsR/DnrI/RedD regulatory family.</text>
</comment>
<evidence type="ECO:0000256" key="1">
    <source>
        <dbReference type="ARBA" id="ARBA00005820"/>
    </source>
</evidence>
<accession>A0A3D9ZV13</accession>
<dbReference type="InterPro" id="IPR011990">
    <property type="entry name" value="TPR-like_helical_dom_sf"/>
</dbReference>
<evidence type="ECO:0000313" key="8">
    <source>
        <dbReference type="Proteomes" id="UP000256913"/>
    </source>
</evidence>
<evidence type="ECO:0000256" key="5">
    <source>
        <dbReference type="PROSITE-ProRule" id="PRU01091"/>
    </source>
</evidence>
<dbReference type="InterPro" id="IPR005158">
    <property type="entry name" value="BTAD"/>
</dbReference>
<dbReference type="SMART" id="SM01043">
    <property type="entry name" value="BTAD"/>
    <property type="match status" value="1"/>
</dbReference>
<name>A0A3D9ZV13_9ACTN</name>
<evidence type="ECO:0000259" key="6">
    <source>
        <dbReference type="PROSITE" id="PS51755"/>
    </source>
</evidence>
<dbReference type="InterPro" id="IPR041664">
    <property type="entry name" value="AAA_16"/>
</dbReference>
<dbReference type="InterPro" id="IPR016032">
    <property type="entry name" value="Sig_transdc_resp-reg_C-effctor"/>
</dbReference>
<dbReference type="PANTHER" id="PTHR35807:SF1">
    <property type="entry name" value="TRANSCRIPTIONAL REGULATOR REDD"/>
    <property type="match status" value="1"/>
</dbReference>
<keyword evidence="4" id="KW-0804">Transcription</keyword>
<dbReference type="SUPFAM" id="SSF46894">
    <property type="entry name" value="C-terminal effector domain of the bipartite response regulators"/>
    <property type="match status" value="1"/>
</dbReference>
<dbReference type="EMBL" id="QUMQ01000001">
    <property type="protein sequence ID" value="REG01008.1"/>
    <property type="molecule type" value="Genomic_DNA"/>
</dbReference>
<sequence>MVADRPVDLGTPKQRTLLTLLVARVGQPVTVETMQDVLWAGSPPRSAIASLHAYIANLRRVLEPARAPRTPATVLCHGPLGYLLDRLAVDLDVHRFGEYVAAGWRAWDRGDPRQALTEFESGLTLWRGKPYAETADAPCVAPEVARLEELRLSTIEARAGALLAVGARQAVAELEGFVHAHPLRERGSELLSLALYRDGRQAEALGVLRNVQRRLATELGIDAGPSLRRLEREILNQDTTLDWHPATGVPTSRMVSGTELLTGNRTGPTADGEVFVGREEALQRLNGALDATVAGRGRVIAVSGEPGIGKTTLLRRFADQAEAQVVWGSCPEHVDAPPLWLWEQVLRAVAARFPQHRVPRSVTDVLSGHTQPTTVDADAAGATLRPFEEIVDYLARATQSAPLVVVLDHAHRADPGSLQLLAHLAASVPTTRILLAVSYQSGEAASLAEAMAALARTGMTRIDLAGLNAYETRTLATAILQRDVTMSAAEALRARTDGNPFFLAELIKSLSHEPDLDQPHAAPMPVQVRDVVLRHVSQLPTAAAEVLSVAAAVGQHFDIEVVAEAASIEIEAALEALDVAVAASLIAEDTTQLGWFRFTQPLVAEALYETTGRLRRARLHRRIGTAAARAWTGATDKAAEIARHWLLAAELDPTAAALASQHAAAAARVADARLAFDDATEWWRQALTSAELAGEEKLDRYSLLIGLGTSLCRAGDACDGLSSFAQAMEECLASQGSGGQPEPGSRITTAVAALSEFSSHVAGCDELGDRLVHVLERGLLHIADPVHRSLALSCLAAARRRDDGLNLRAAALDGADYFKPRVYAAT</sequence>
<dbReference type="InterPro" id="IPR001867">
    <property type="entry name" value="OmpR/PhoB-type_DNA-bd"/>
</dbReference>
<dbReference type="GO" id="GO:0000160">
    <property type="term" value="P:phosphorelay signal transduction system"/>
    <property type="evidence" value="ECO:0007669"/>
    <property type="project" value="InterPro"/>
</dbReference>
<dbReference type="SUPFAM" id="SSF52540">
    <property type="entry name" value="P-loop containing nucleoside triphosphate hydrolases"/>
    <property type="match status" value="1"/>
</dbReference>
<evidence type="ECO:0000256" key="2">
    <source>
        <dbReference type="ARBA" id="ARBA00023015"/>
    </source>
</evidence>
<organism evidence="7 8">
    <name type="scientific">Asanoa ferruginea</name>
    <dbReference type="NCBI Taxonomy" id="53367"/>
    <lineage>
        <taxon>Bacteria</taxon>
        <taxon>Bacillati</taxon>
        <taxon>Actinomycetota</taxon>
        <taxon>Actinomycetes</taxon>
        <taxon>Micromonosporales</taxon>
        <taxon>Micromonosporaceae</taxon>
        <taxon>Asanoa</taxon>
    </lineage>
</organism>
<dbReference type="Gene3D" id="1.25.40.10">
    <property type="entry name" value="Tetratricopeptide repeat domain"/>
    <property type="match status" value="1"/>
</dbReference>
<dbReference type="Gene3D" id="3.40.50.300">
    <property type="entry name" value="P-loop containing nucleotide triphosphate hydrolases"/>
    <property type="match status" value="1"/>
</dbReference>
<dbReference type="Gene3D" id="1.10.10.10">
    <property type="entry name" value="Winged helix-like DNA-binding domain superfamily/Winged helix DNA-binding domain"/>
    <property type="match status" value="1"/>
</dbReference>
<dbReference type="GO" id="GO:0006355">
    <property type="term" value="P:regulation of DNA-templated transcription"/>
    <property type="evidence" value="ECO:0007669"/>
    <property type="project" value="InterPro"/>
</dbReference>
<dbReference type="CDD" id="cd15831">
    <property type="entry name" value="BTAD"/>
    <property type="match status" value="1"/>
</dbReference>
<evidence type="ECO:0000256" key="4">
    <source>
        <dbReference type="ARBA" id="ARBA00023163"/>
    </source>
</evidence>
<proteinExistence type="inferred from homology"/>
<dbReference type="PROSITE" id="PS51755">
    <property type="entry name" value="OMPR_PHOB"/>
    <property type="match status" value="1"/>
</dbReference>